<accession>A0A2I0TCG7</accession>
<evidence type="ECO:0000313" key="2">
    <source>
        <dbReference type="Proteomes" id="UP000233556"/>
    </source>
</evidence>
<evidence type="ECO:0008006" key="3">
    <source>
        <dbReference type="Google" id="ProtNLM"/>
    </source>
</evidence>
<dbReference type="EMBL" id="KZ512707">
    <property type="protein sequence ID" value="PKU31487.1"/>
    <property type="molecule type" value="Genomic_DNA"/>
</dbReference>
<dbReference type="Proteomes" id="UP000233556">
    <property type="component" value="Unassembled WGS sequence"/>
</dbReference>
<dbReference type="SUPFAM" id="SSF56219">
    <property type="entry name" value="DNase I-like"/>
    <property type="match status" value="1"/>
</dbReference>
<dbReference type="GO" id="GO:0007508">
    <property type="term" value="P:larval heart development"/>
    <property type="evidence" value="ECO:0007669"/>
    <property type="project" value="TreeGrafter"/>
</dbReference>
<proteinExistence type="predicted"/>
<protein>
    <recommendedName>
        <fullName evidence="3">Endonuclease/exonuclease/phosphatase domain-containing protein</fullName>
    </recommendedName>
</protein>
<dbReference type="GO" id="GO:0031012">
    <property type="term" value="C:extracellular matrix"/>
    <property type="evidence" value="ECO:0007669"/>
    <property type="project" value="TreeGrafter"/>
</dbReference>
<organism evidence="1 2">
    <name type="scientific">Limosa lapponica baueri</name>
    <dbReference type="NCBI Taxonomy" id="1758121"/>
    <lineage>
        <taxon>Eukaryota</taxon>
        <taxon>Metazoa</taxon>
        <taxon>Chordata</taxon>
        <taxon>Craniata</taxon>
        <taxon>Vertebrata</taxon>
        <taxon>Euteleostomi</taxon>
        <taxon>Archelosauria</taxon>
        <taxon>Archosauria</taxon>
        <taxon>Dinosauria</taxon>
        <taxon>Saurischia</taxon>
        <taxon>Theropoda</taxon>
        <taxon>Coelurosauria</taxon>
        <taxon>Aves</taxon>
        <taxon>Neognathae</taxon>
        <taxon>Neoaves</taxon>
        <taxon>Charadriiformes</taxon>
        <taxon>Scolopacidae</taxon>
        <taxon>Limosa</taxon>
    </lineage>
</organism>
<reference evidence="2" key="1">
    <citation type="submission" date="2017-11" db="EMBL/GenBank/DDBJ databases">
        <authorList>
            <person name="Lima N.C."/>
            <person name="Parody-Merino A.M."/>
            <person name="Battley P.F."/>
            <person name="Fidler A.E."/>
            <person name="Prosdocimi F."/>
        </authorList>
    </citation>
    <scope>NUCLEOTIDE SEQUENCE [LARGE SCALE GENOMIC DNA]</scope>
</reference>
<reference evidence="2" key="2">
    <citation type="submission" date="2017-12" db="EMBL/GenBank/DDBJ databases">
        <title>Genome sequence of the Bar-tailed Godwit (Limosa lapponica baueri).</title>
        <authorList>
            <person name="Lima N.C.B."/>
            <person name="Parody-Merino A.M."/>
            <person name="Battley P.F."/>
            <person name="Fidler A.E."/>
            <person name="Prosdocimi F."/>
        </authorList>
    </citation>
    <scope>NUCLEOTIDE SEQUENCE [LARGE SCALE GENOMIC DNA]</scope>
</reference>
<dbReference type="GO" id="GO:0061343">
    <property type="term" value="P:cell adhesion involved in heart morphogenesis"/>
    <property type="evidence" value="ECO:0007669"/>
    <property type="project" value="TreeGrafter"/>
</dbReference>
<name>A0A2I0TCG7_LIMLA</name>
<dbReference type="Gene3D" id="3.60.10.10">
    <property type="entry name" value="Endonuclease/exonuclease/phosphatase"/>
    <property type="match status" value="1"/>
</dbReference>
<dbReference type="InterPro" id="IPR036691">
    <property type="entry name" value="Endo/exonu/phosph_ase_sf"/>
</dbReference>
<keyword evidence="2" id="KW-1185">Reference proteome</keyword>
<dbReference type="AlphaFoldDB" id="A0A2I0TCG7"/>
<dbReference type="OrthoDB" id="8955553at2759"/>
<dbReference type="PANTHER" id="PTHR33395:SF22">
    <property type="entry name" value="REVERSE TRANSCRIPTASE DOMAIN-CONTAINING PROTEIN"/>
    <property type="match status" value="1"/>
</dbReference>
<gene>
    <name evidence="1" type="ORF">llap_18207</name>
</gene>
<evidence type="ECO:0000313" key="1">
    <source>
        <dbReference type="EMBL" id="PKU31487.1"/>
    </source>
</evidence>
<sequence>MASSQGQPITNSHNWKTTMDVYKLFRKDRKGRRGAGTALYVKEKFECMEVSYGDHKSSIKCFWIKIGGIITKGNLMVGICYEPPNQGDEANETLLRLLKEVSGTQKLVLMGDFNYLDIF</sequence>
<dbReference type="PANTHER" id="PTHR33395">
    <property type="entry name" value="TRANSCRIPTASE, PUTATIVE-RELATED-RELATED"/>
    <property type="match status" value="1"/>
</dbReference>